<sequence>MSEVYSFINPRVQPYSYLKSNLQLGKNTRVKFDILNAHIVNTVVLPGELVIVGDNSTPSCTAEEAFYMRKASDVHIALMTNGMQSDGFLVENHEFLTKMLGYTALGIGSVGDAWSKHLEGIKSTLLDIEAAHNEHLRSGTSQSRDAFYSKRKMLFNKLESQLKSFAGHGSGMRNQGPIKNVLGISTKSFLHKGIITGYADTINGVAKASSLIRRGTYLGVGLNVAAAGTSIYTACSSGREQECRKAKYTEGGKLAVGIAGGIFGGSIGATVAITACAVAFSPVTAGGSVFACTLVGGGLGGWAGGEYGSRAGESIGDVIYEYSP</sequence>
<comment type="caution">
    <text evidence="1">The sequence shown here is derived from an EMBL/GenBank/DDBJ whole genome shotgun (WGS) entry which is preliminary data.</text>
</comment>
<name>A0ABT0EVI8_9PSED</name>
<reference evidence="1 2" key="1">
    <citation type="submission" date="2022-02" db="EMBL/GenBank/DDBJ databases">
        <title>Comparative genomics of the first Antarctic Pseudomonas spp. capable of biotransforming 2,4,6-Trinitrotoluene.</title>
        <authorList>
            <person name="Cabrera M.A."/>
            <person name="Marquez S.L."/>
            <person name="Perez-Donoso J.M."/>
        </authorList>
    </citation>
    <scope>NUCLEOTIDE SEQUENCE [LARGE SCALE GENOMIC DNA]</scope>
    <source>
        <strain evidence="1 2">TNT19</strain>
    </source>
</reference>
<protein>
    <recommendedName>
        <fullName evidence="3">SSU ribosomal protein S2p</fullName>
    </recommendedName>
</protein>
<accession>A0ABT0EVI8</accession>
<dbReference type="EMBL" id="JAKNRW010000003">
    <property type="protein sequence ID" value="MCK1789753.1"/>
    <property type="molecule type" value="Genomic_DNA"/>
</dbReference>
<evidence type="ECO:0008006" key="3">
    <source>
        <dbReference type="Google" id="ProtNLM"/>
    </source>
</evidence>
<organism evidence="1 2">
    <name type="scientific">Pseudomonas violetae</name>
    <dbReference type="NCBI Taxonomy" id="2915813"/>
    <lineage>
        <taxon>Bacteria</taxon>
        <taxon>Pseudomonadati</taxon>
        <taxon>Pseudomonadota</taxon>
        <taxon>Gammaproteobacteria</taxon>
        <taxon>Pseudomonadales</taxon>
        <taxon>Pseudomonadaceae</taxon>
        <taxon>Pseudomonas</taxon>
    </lineage>
</organism>
<gene>
    <name evidence="1" type="ORF">L9059_06045</name>
</gene>
<evidence type="ECO:0000313" key="1">
    <source>
        <dbReference type="EMBL" id="MCK1789753.1"/>
    </source>
</evidence>
<proteinExistence type="predicted"/>
<evidence type="ECO:0000313" key="2">
    <source>
        <dbReference type="Proteomes" id="UP001299876"/>
    </source>
</evidence>
<keyword evidence="2" id="KW-1185">Reference proteome</keyword>
<dbReference type="Proteomes" id="UP001299876">
    <property type="component" value="Unassembled WGS sequence"/>
</dbReference>
<dbReference type="RefSeq" id="WP_247289242.1">
    <property type="nucleotide sequence ID" value="NZ_JAKNRW010000003.1"/>
</dbReference>